<reference evidence="1" key="1">
    <citation type="journal article" date="2015" name="Nature">
        <title>Complex archaea that bridge the gap between prokaryotes and eukaryotes.</title>
        <authorList>
            <person name="Spang A."/>
            <person name="Saw J.H."/>
            <person name="Jorgensen S.L."/>
            <person name="Zaremba-Niedzwiedzka K."/>
            <person name="Martijn J."/>
            <person name="Lind A.E."/>
            <person name="van Eijk R."/>
            <person name="Schleper C."/>
            <person name="Guy L."/>
            <person name="Ettema T.J."/>
        </authorList>
    </citation>
    <scope>NUCLEOTIDE SEQUENCE</scope>
</reference>
<organism evidence="1">
    <name type="scientific">marine sediment metagenome</name>
    <dbReference type="NCBI Taxonomy" id="412755"/>
    <lineage>
        <taxon>unclassified sequences</taxon>
        <taxon>metagenomes</taxon>
        <taxon>ecological metagenomes</taxon>
    </lineage>
</organism>
<gene>
    <name evidence="1" type="ORF">LCGC14_0252500</name>
</gene>
<accession>A0A0F9X980</accession>
<comment type="caution">
    <text evidence="1">The sequence shown here is derived from an EMBL/GenBank/DDBJ whole genome shotgun (WGS) entry which is preliminary data.</text>
</comment>
<sequence>MAFYLVRLLDTCQASGCLRQATYEVRSSGTVSYGCFCKRHAEQKKKLLEKAPR</sequence>
<name>A0A0F9X980_9ZZZZ</name>
<evidence type="ECO:0000313" key="1">
    <source>
        <dbReference type="EMBL" id="KKN88178.1"/>
    </source>
</evidence>
<dbReference type="EMBL" id="LAZR01000131">
    <property type="protein sequence ID" value="KKN88178.1"/>
    <property type="molecule type" value="Genomic_DNA"/>
</dbReference>
<proteinExistence type="predicted"/>
<dbReference type="AlphaFoldDB" id="A0A0F9X980"/>
<protein>
    <submittedName>
        <fullName evidence="1">Uncharacterized protein</fullName>
    </submittedName>
</protein>